<dbReference type="STRING" id="544718.AAX25_00447"/>
<accession>A0A1C0B7I6</accession>
<organism evidence="2 3">
    <name type="scientific">Aliarcobacter thereius</name>
    <dbReference type="NCBI Taxonomy" id="544718"/>
    <lineage>
        <taxon>Bacteria</taxon>
        <taxon>Pseudomonadati</taxon>
        <taxon>Campylobacterota</taxon>
        <taxon>Epsilonproteobacteria</taxon>
        <taxon>Campylobacterales</taxon>
        <taxon>Arcobacteraceae</taxon>
        <taxon>Aliarcobacter</taxon>
    </lineage>
</organism>
<evidence type="ECO:0000313" key="2">
    <source>
        <dbReference type="EMBL" id="OCL99575.1"/>
    </source>
</evidence>
<sequence length="634" mass="74557">MKVENIMTKQNFIDDLQKVYDYLDNQKANINELLQYLENKEFDKLSLISEFANNLELNMTDELRFALLTRLVNLRDDSLVQVLKKIGKNEKEIIELQEKAFLFVKDFWHQKHKELIDFIVQNNLLSQFYKEIFIGVYNVGLAISSWQSSWTKQIINGVNKELNHKFDGDEAKIMKYLEDENLFDKGHGGINADRSYSALVKTEDGYKSEAYIKAFKKETTAVIDALEEFADKLIELEDDIYNQKWDYILYLQALIKAFAERRTGELVSQWADVDRAWMKIKTPIQIGHPLEYYEDHFRKAVALEWDIRVTNPQFAQNDHRVNKIKSSFTKIFSSFEQNENYKRIFDFSFKSLDKVQLYIGRPALFFGAELNGLFSAQVVPNDEVVSKEEGKKIFAFSDEILQSSRAKPFLKLSQEIFGQEFLKKDREFLFNETSSWHSVYDISTIGHEYGHILWCDEETESVMNKSGNFKNIEEFKATTGGLISYFLDDNNDEKHLQEQVLIDLVKRSVGLIAWMEVDEVQPYYCEGLIHLSGLFESKILIWDNENKKLSIDLSDLKFESLKSWYIKNYTALAQHYLDKLDATIFLNIYARKDGKYFMPNDENINSFVKYYFKRYQEIGQELDKEDKKDNYLKG</sequence>
<evidence type="ECO:0000313" key="3">
    <source>
        <dbReference type="Proteomes" id="UP000093281"/>
    </source>
</evidence>
<protein>
    <recommendedName>
        <fullName evidence="1">DUF7897 domain-containing protein</fullName>
    </recommendedName>
</protein>
<dbReference type="EMBL" id="LCUJ01000002">
    <property type="protein sequence ID" value="OCL99575.1"/>
    <property type="molecule type" value="Genomic_DNA"/>
</dbReference>
<dbReference type="Pfam" id="PF25448">
    <property type="entry name" value="DUF7897"/>
    <property type="match status" value="1"/>
</dbReference>
<feature type="domain" description="DUF7897" evidence="1">
    <location>
        <begin position="14"/>
        <end position="623"/>
    </location>
</feature>
<gene>
    <name evidence="2" type="ORF">AAX29_00620</name>
</gene>
<dbReference type="PATRIC" id="fig|544718.43.peg.439"/>
<dbReference type="NCBIfam" id="NF033805">
    <property type="entry name" value="invasion_CiaB"/>
    <property type="match status" value="1"/>
</dbReference>
<dbReference type="Proteomes" id="UP000093281">
    <property type="component" value="Unassembled WGS sequence"/>
</dbReference>
<reference evidence="3" key="1">
    <citation type="submission" date="2015-05" db="EMBL/GenBank/DDBJ databases">
        <authorList>
            <person name="Rovetto F."/>
            <person name="Cocolin L."/>
            <person name="Illeghems K."/>
            <person name="Van Nieuwerburgh F."/>
            <person name="Houf K."/>
        </authorList>
    </citation>
    <scope>NUCLEOTIDE SEQUENCE [LARGE SCALE GENOMIC DNA]</scope>
    <source>
        <strain evidence="3">DU22</strain>
    </source>
</reference>
<dbReference type="AlphaFoldDB" id="A0A1C0B7I6"/>
<evidence type="ECO:0000259" key="1">
    <source>
        <dbReference type="Pfam" id="PF25448"/>
    </source>
</evidence>
<dbReference type="InterPro" id="IPR057219">
    <property type="entry name" value="DUF7897"/>
</dbReference>
<proteinExistence type="predicted"/>
<name>A0A1C0B7I6_9BACT</name>
<comment type="caution">
    <text evidence="2">The sequence shown here is derived from an EMBL/GenBank/DDBJ whole genome shotgun (WGS) entry which is preliminary data.</text>
</comment>